<evidence type="ECO:0000313" key="7">
    <source>
        <dbReference type="EMBL" id="KAL2048243.1"/>
    </source>
</evidence>
<dbReference type="SUPFAM" id="SSF50998">
    <property type="entry name" value="Quinoprotein alcohol dehydrogenase-like"/>
    <property type="match status" value="1"/>
</dbReference>
<evidence type="ECO:0000256" key="2">
    <source>
        <dbReference type="ARBA" id="ARBA00022737"/>
    </source>
</evidence>
<keyword evidence="2" id="KW-0677">Repeat</keyword>
<reference evidence="7 8" key="1">
    <citation type="submission" date="2024-09" db="EMBL/GenBank/DDBJ databases">
        <title>Rethinking Asexuality: The Enigmatic Case of Functional Sexual Genes in Lepraria (Stereocaulaceae).</title>
        <authorList>
            <person name="Doellman M."/>
            <person name="Sun Y."/>
            <person name="Barcenas-Pena A."/>
            <person name="Lumbsch H.T."/>
            <person name="Grewe F."/>
        </authorList>
    </citation>
    <scope>NUCLEOTIDE SEQUENCE [LARGE SCALE GENOMIC DNA]</scope>
    <source>
        <strain evidence="7 8">Mercado 3170</strain>
    </source>
</reference>
<dbReference type="InterPro" id="IPR015943">
    <property type="entry name" value="WD40/YVTN_repeat-like_dom_sf"/>
</dbReference>
<dbReference type="PANTHER" id="PTHR44019:SF8">
    <property type="entry name" value="POC1 CENTRIOLAR PROTEIN HOMOLOG"/>
    <property type="match status" value="1"/>
</dbReference>
<dbReference type="InterPro" id="IPR056884">
    <property type="entry name" value="NPHP3-like_N"/>
</dbReference>
<dbReference type="InterPro" id="IPR036322">
    <property type="entry name" value="WD40_repeat_dom_sf"/>
</dbReference>
<feature type="repeat" description="WD" evidence="3">
    <location>
        <begin position="1026"/>
        <end position="1067"/>
    </location>
</feature>
<feature type="repeat" description="WD" evidence="3">
    <location>
        <begin position="1068"/>
        <end position="1109"/>
    </location>
</feature>
<comment type="caution">
    <text evidence="7">The sequence shown here is derived from an EMBL/GenBank/DDBJ whole genome shotgun (WGS) entry which is preliminary data.</text>
</comment>
<dbReference type="PROSITE" id="PS50294">
    <property type="entry name" value="WD_REPEATS_REGION"/>
    <property type="match status" value="12"/>
</dbReference>
<keyword evidence="1 3" id="KW-0853">WD repeat</keyword>
<feature type="repeat" description="WD" evidence="3">
    <location>
        <begin position="816"/>
        <end position="857"/>
    </location>
</feature>
<feature type="repeat" description="WD" evidence="3">
    <location>
        <begin position="858"/>
        <end position="899"/>
    </location>
</feature>
<feature type="repeat" description="WD" evidence="3">
    <location>
        <begin position="1110"/>
        <end position="1151"/>
    </location>
</feature>
<feature type="repeat" description="WD" evidence="3">
    <location>
        <begin position="984"/>
        <end position="1025"/>
    </location>
</feature>
<dbReference type="Gene3D" id="3.40.50.300">
    <property type="entry name" value="P-loop containing nucleotide triphosphate hydrolases"/>
    <property type="match status" value="1"/>
</dbReference>
<feature type="repeat" description="WD" evidence="3">
    <location>
        <begin position="900"/>
        <end position="941"/>
    </location>
</feature>
<dbReference type="PRINTS" id="PR00320">
    <property type="entry name" value="GPROTEINBRPT"/>
</dbReference>
<evidence type="ECO:0000256" key="3">
    <source>
        <dbReference type="PROSITE-ProRule" id="PRU00221"/>
    </source>
</evidence>
<gene>
    <name evidence="7" type="ORF">N7G274_000154</name>
</gene>
<evidence type="ECO:0000256" key="1">
    <source>
        <dbReference type="ARBA" id="ARBA00022574"/>
    </source>
</evidence>
<dbReference type="SUPFAM" id="SSF52540">
    <property type="entry name" value="P-loop containing nucleoside triphosphate hydrolases"/>
    <property type="match status" value="1"/>
</dbReference>
<feature type="repeat" description="WD" evidence="3">
    <location>
        <begin position="1152"/>
        <end position="1193"/>
    </location>
</feature>
<evidence type="ECO:0000259" key="5">
    <source>
        <dbReference type="Pfam" id="PF17107"/>
    </source>
</evidence>
<dbReference type="Proteomes" id="UP001590950">
    <property type="component" value="Unassembled WGS sequence"/>
</dbReference>
<dbReference type="InterPro" id="IPR001680">
    <property type="entry name" value="WD40_rpt"/>
</dbReference>
<accession>A0ABR4ASZ3</accession>
<feature type="region of interest" description="Disordered" evidence="4">
    <location>
        <begin position="184"/>
        <end position="203"/>
    </location>
</feature>
<dbReference type="InterPro" id="IPR020472">
    <property type="entry name" value="WD40_PAC1"/>
</dbReference>
<keyword evidence="8" id="KW-1185">Reference proteome</keyword>
<dbReference type="PANTHER" id="PTHR44019">
    <property type="entry name" value="WD REPEAT-CONTAINING PROTEIN 55"/>
    <property type="match status" value="1"/>
</dbReference>
<dbReference type="Pfam" id="PF00400">
    <property type="entry name" value="WD40"/>
    <property type="match status" value="13"/>
</dbReference>
<feature type="domain" description="NACHT-NTPase and P-loop NTPases N-terminal" evidence="5">
    <location>
        <begin position="14"/>
        <end position="133"/>
    </location>
</feature>
<dbReference type="PROSITE" id="PS50082">
    <property type="entry name" value="WD_REPEATS_2"/>
    <property type="match status" value="12"/>
</dbReference>
<dbReference type="InterPro" id="IPR031352">
    <property type="entry name" value="SesA"/>
</dbReference>
<dbReference type="Pfam" id="PF24883">
    <property type="entry name" value="NPHP3_N"/>
    <property type="match status" value="1"/>
</dbReference>
<dbReference type="SUPFAM" id="SSF50978">
    <property type="entry name" value="WD40 repeat-like"/>
    <property type="match status" value="2"/>
</dbReference>
<dbReference type="InterPro" id="IPR027417">
    <property type="entry name" value="P-loop_NTPase"/>
</dbReference>
<evidence type="ECO:0000256" key="4">
    <source>
        <dbReference type="SAM" id="MobiDB-lite"/>
    </source>
</evidence>
<dbReference type="Gene3D" id="2.130.10.10">
    <property type="entry name" value="YVTN repeat-like/Quinoprotein amine dehydrogenase"/>
    <property type="match status" value="5"/>
</dbReference>
<feature type="repeat" description="WD" evidence="3">
    <location>
        <begin position="1278"/>
        <end position="1319"/>
    </location>
</feature>
<feature type="repeat" description="WD" evidence="3">
    <location>
        <begin position="1194"/>
        <end position="1235"/>
    </location>
</feature>
<evidence type="ECO:0008006" key="9">
    <source>
        <dbReference type="Google" id="ProtNLM"/>
    </source>
</evidence>
<dbReference type="InterPro" id="IPR050505">
    <property type="entry name" value="WDR55/POC1"/>
</dbReference>
<organism evidence="7 8">
    <name type="scientific">Stereocaulon virgatum</name>
    <dbReference type="NCBI Taxonomy" id="373712"/>
    <lineage>
        <taxon>Eukaryota</taxon>
        <taxon>Fungi</taxon>
        <taxon>Dikarya</taxon>
        <taxon>Ascomycota</taxon>
        <taxon>Pezizomycotina</taxon>
        <taxon>Lecanoromycetes</taxon>
        <taxon>OSLEUM clade</taxon>
        <taxon>Lecanoromycetidae</taxon>
        <taxon>Lecanorales</taxon>
        <taxon>Lecanorineae</taxon>
        <taxon>Stereocaulaceae</taxon>
        <taxon>Stereocaulon</taxon>
    </lineage>
</organism>
<dbReference type="InterPro" id="IPR011047">
    <property type="entry name" value="Quinoprotein_ADH-like_sf"/>
</dbReference>
<feature type="repeat" description="WD" evidence="3">
    <location>
        <begin position="1236"/>
        <end position="1277"/>
    </location>
</feature>
<evidence type="ECO:0000313" key="8">
    <source>
        <dbReference type="Proteomes" id="UP001590950"/>
    </source>
</evidence>
<protein>
    <recommendedName>
        <fullName evidence="9">WD40 repeat-like protein</fullName>
    </recommendedName>
</protein>
<dbReference type="EMBL" id="JBEFKJ010000001">
    <property type="protein sequence ID" value="KAL2048243.1"/>
    <property type="molecule type" value="Genomic_DNA"/>
</dbReference>
<evidence type="ECO:0000259" key="6">
    <source>
        <dbReference type="Pfam" id="PF24883"/>
    </source>
</evidence>
<dbReference type="CDD" id="cd00200">
    <property type="entry name" value="WD40"/>
    <property type="match status" value="2"/>
</dbReference>
<dbReference type="Pfam" id="PF17107">
    <property type="entry name" value="SesA"/>
    <property type="match status" value="1"/>
</dbReference>
<dbReference type="SMART" id="SM00320">
    <property type="entry name" value="WD40"/>
    <property type="match status" value="13"/>
</dbReference>
<name>A0ABR4ASZ3_9LECA</name>
<feature type="domain" description="Nephrocystin 3-like N-terminal" evidence="6">
    <location>
        <begin position="254"/>
        <end position="410"/>
    </location>
</feature>
<proteinExistence type="predicted"/>
<sequence>MTGIGEAGLVLGLISSIITIIDTTTHVYSAVEDEAGLPKNFKNAAAKLPLISKLLEDVETYVSKSADKTIEAAFRPIIEDCKTQATALQQLFEKVIPKGDSRWDRYVKAARTIGKGGRVETLIQRILDDLQLMTSKFPEATTSRKKEKLVEAIEEVSKMEPSLPDDFDQMPTYAYYGSGPKNINASNGNQNNNTGAGNQNTGPGSQYIGSNYIDTGNQLSHLAFAEKAPFNSIDRQYEPTCHPDTRVDLVGKIYAWADEQDKQRIFWLSGLAGTGKSTIARTVAREHSDKKRLGASFFFSRGGGDVSHARKFVTTIAVQLADNVPSLKPHICRTIADRSNIASLSLQDQWRQLILSPLSKLEGNLYQPYSLVIDALDECENANEVQIILTLLLEAASSETHRLRILLTSRPEIAIQRGLPQTPEAKHCNFVLHNISPPLVDHDIEVFLRDKLEKIGKESWLDSWPEDKAIKNMVRRASGLFVWAATACRFISEGEVYAPRRLDTILEGSSSTVTAPEKHLDEIYITVLKQSTPSNYTDEEKEESFATLRHVLGSIVVLLSPLAAHSLSRLLGFPKGKIDQSLKGLHAILVVPEDQTHPLRLHHPSFRDFLLSAQRCCDPYFQVKQMNAHKILTNHCIQLMSQKLRKKNLYGLRDPGPIGSQIPFEELARCLPPELQYACEYWVSHLQRSEVKLNNKQYLGDGGPIHIFMQQYFLYWLEALSLAGKLSEGIHAIRTLEDIVDASKSPRLYNFIYDAKRFVLYNRSNIEKAPLQLYCSALVFAPENSIIRKQFEEYIPPWILRKPKVQADWSNALQILEGHSGWVSSVAFSPDGKQVVSGSDDRTVRLWDSVTGAALQTLEGHSDSVSSVGFSPDGKQVVSGSGDRTVRLWDSVTGAALQTPEVHSAWVSSVAFSPDGKQVVSGSYDGTVRLWDSVTGAALQTLEGHSYSVSSVAFSPDGKQVVSGSADRTVRLWDSVTGAARQTLEGHSHWIRSVAFSPDGKQVVSGSDDGTVRLWDSVTGAALQTLDGHSASVSSVAVSPDGKQVVSGSGDRTVRLWDSVSGAALQTREGHSGDVSSVAFSPDGKQVVSGSADRTVRLWDSVTGAALQTLEGHSHWVSSVAFSPDGKQVVSGSDDRTVRLWDSVTGAALQTLEGHSEQVSSVAFSPDGKQVASGSYAGTGRLWDSVTGAALQTHEGHSYSVSSVAFSPGGKQVVSGSADRTVRLWDSVTGAALQTLEGRSHWIRSVAFSPDGKQVVSGSGDGTVRLWDSVTGAALQTLEGHSGSVRSVAFSPDGKQVVSGSVDGTVRLWDSVTGAALQTLEGHSDNVSSVAFSPGGRVEPALSIVRNWVVEGEISLLWLPPDYRQTRITVWNKVIALGHESGRVSILGFKEGPKYI</sequence>
<feature type="compositionally biased region" description="Low complexity" evidence="4">
    <location>
        <begin position="184"/>
        <end position="202"/>
    </location>
</feature>
<feature type="repeat" description="WD" evidence="3">
    <location>
        <begin position="942"/>
        <end position="983"/>
    </location>
</feature>